<comment type="caution">
    <text evidence="1">The sequence shown here is derived from an EMBL/GenBank/DDBJ whole genome shotgun (WGS) entry which is preliminary data.</text>
</comment>
<reference evidence="1 2" key="1">
    <citation type="submission" date="2024-08" db="EMBL/GenBank/DDBJ databases">
        <title>Draft Genome Sequence of Legionella lytica strain DSB2004, Isolated From a Fire Sprinkler System.</title>
        <authorList>
            <person name="Everhart A.D."/>
            <person name="Kidane D.T."/>
            <person name="Farone A.L."/>
            <person name="Farone M.B."/>
        </authorList>
    </citation>
    <scope>NUCLEOTIDE SEQUENCE [LARGE SCALE GENOMIC DNA]</scope>
    <source>
        <strain evidence="1 2">DSB2004</strain>
    </source>
</reference>
<evidence type="ECO:0008006" key="3">
    <source>
        <dbReference type="Google" id="ProtNLM"/>
    </source>
</evidence>
<accession>A0ABW8D9E6</accession>
<gene>
    <name evidence="1" type="ORF">ACD661_06095</name>
</gene>
<dbReference type="Proteomes" id="UP001615550">
    <property type="component" value="Unassembled WGS sequence"/>
</dbReference>
<organism evidence="1 2">
    <name type="scientific">Legionella lytica</name>
    <dbReference type="NCBI Taxonomy" id="96232"/>
    <lineage>
        <taxon>Bacteria</taxon>
        <taxon>Pseudomonadati</taxon>
        <taxon>Pseudomonadota</taxon>
        <taxon>Gammaproteobacteria</taxon>
        <taxon>Legionellales</taxon>
        <taxon>Legionellaceae</taxon>
        <taxon>Legionella</taxon>
    </lineage>
</organism>
<dbReference type="RefSeq" id="WP_400186939.1">
    <property type="nucleotide sequence ID" value="NZ_JBGORX010000001.1"/>
</dbReference>
<evidence type="ECO:0000313" key="1">
    <source>
        <dbReference type="EMBL" id="MFJ1268120.1"/>
    </source>
</evidence>
<protein>
    <recommendedName>
        <fullName evidence="3">IrrE N-terminal-like domain-containing protein</fullName>
    </recommendedName>
</protein>
<name>A0ABW8D9E6_9GAMM</name>
<dbReference type="EMBL" id="JBGORX010000001">
    <property type="protein sequence ID" value="MFJ1268120.1"/>
    <property type="molecule type" value="Genomic_DNA"/>
</dbReference>
<evidence type="ECO:0000313" key="2">
    <source>
        <dbReference type="Proteomes" id="UP001615550"/>
    </source>
</evidence>
<proteinExistence type="predicted"/>
<keyword evidence="2" id="KW-1185">Reference proteome</keyword>
<sequence>MFFKIFMDKTSTKKIDFDVKLKEAIEIIRENRSIVATRVLEVLDSQRITVNSFFNMVPKHYQEMQEDLLNEENITLPSDYPPSEEAVKIIESKLSGIIYEDKHIYLSSDRTAEEIASTLVHEVSHFLNSDIFRQERKKSSTLLYRYNDEVRSFTAEKIFALDGHCMLRSYTRKIHAHVTRAYPEFVEPDMDTQKMGYVYSWFDTPMK</sequence>